<protein>
    <recommendedName>
        <fullName evidence="4">Alpha-galactosidase</fullName>
        <ecNumber evidence="4">3.2.1.22</ecNumber>
    </recommendedName>
    <alternativeName>
        <fullName evidence="4">Melibiase</fullName>
    </alternativeName>
</protein>
<comment type="caution">
    <text evidence="6">The sequence shown here is derived from an EMBL/GenBank/DDBJ whole genome shotgun (WGS) entry which is preliminary data.</text>
</comment>
<sequence>MAAPPASWFQLAATPPMGWNSWNQVGENVTERVVLTAAEAMVERGLRDASYTYVVIDDGWQAPERDGRGRLLADPVRFPSGMAAVAEAVHALGLKFGIYSAPGARTCAGRVGSRGHEHADAELFASWGVDFLKYDWCGAGPQTREYERETFEVMRDALIATGRDIVYSVADYGVGHPWEWGRGTAHLWRTTFDIWPHWGSVFSLLNQQWAAQRGSGPGGWADPDMLQVGNGALRALRTSATWPSGACSQRRCSPATTSRRHRQKPSTC</sequence>
<comment type="similarity">
    <text evidence="1 4">Belongs to the glycosyl hydrolase 27 family.</text>
</comment>
<dbReference type="EC" id="3.2.1.22" evidence="4"/>
<dbReference type="Proteomes" id="UP001150259">
    <property type="component" value="Unassembled WGS sequence"/>
</dbReference>
<dbReference type="SUPFAM" id="SSF51445">
    <property type="entry name" value="(Trans)glycosidases"/>
    <property type="match status" value="1"/>
</dbReference>
<feature type="compositionally biased region" description="Polar residues" evidence="5">
    <location>
        <begin position="247"/>
        <end position="257"/>
    </location>
</feature>
<proteinExistence type="inferred from homology"/>
<dbReference type="Pfam" id="PF16499">
    <property type="entry name" value="Melibiase_2"/>
    <property type="match status" value="1"/>
</dbReference>
<dbReference type="GO" id="GO:0016787">
    <property type="term" value="F:hydrolase activity"/>
    <property type="evidence" value="ECO:0007669"/>
    <property type="project" value="UniProtKB-KW"/>
</dbReference>
<dbReference type="PANTHER" id="PTHR11452:SF42">
    <property type="entry name" value="ALPHA-GALACTOSIDASE"/>
    <property type="match status" value="1"/>
</dbReference>
<comment type="catalytic activity">
    <reaction evidence="4">
        <text>Hydrolysis of terminal, non-reducing alpha-D-galactose residues in alpha-D-galactosides, including galactose oligosaccharides, galactomannans and galactolipids.</text>
        <dbReference type="EC" id="3.2.1.22"/>
    </reaction>
</comment>
<dbReference type="Gene3D" id="3.20.20.70">
    <property type="entry name" value="Aldolase class I"/>
    <property type="match status" value="1"/>
</dbReference>
<dbReference type="PANTHER" id="PTHR11452">
    <property type="entry name" value="ALPHA-GALACTOSIDASE/ALPHA-N-ACETYLGALACTOSAMINIDASE"/>
    <property type="match status" value="1"/>
</dbReference>
<dbReference type="InterPro" id="IPR002241">
    <property type="entry name" value="Glyco_hydro_27"/>
</dbReference>
<evidence type="ECO:0000313" key="6">
    <source>
        <dbReference type="EMBL" id="MDC5698214.1"/>
    </source>
</evidence>
<dbReference type="CDD" id="cd14792">
    <property type="entry name" value="GH27"/>
    <property type="match status" value="1"/>
</dbReference>
<evidence type="ECO:0000313" key="7">
    <source>
        <dbReference type="Proteomes" id="UP001150259"/>
    </source>
</evidence>
<keyword evidence="4" id="KW-1015">Disulfide bond</keyword>
<keyword evidence="2 4" id="KW-0378">Hydrolase</keyword>
<dbReference type="PRINTS" id="PR00740">
    <property type="entry name" value="GLHYDRLASE27"/>
</dbReference>
<evidence type="ECO:0000256" key="4">
    <source>
        <dbReference type="RuleBase" id="RU361168"/>
    </source>
</evidence>
<gene>
    <name evidence="6" type="ORF">OO014_13185</name>
</gene>
<dbReference type="RefSeq" id="WP_272462787.1">
    <property type="nucleotide sequence ID" value="NZ_JAPFQL010000057.1"/>
</dbReference>
<organism evidence="6 7">
    <name type="scientific">Intrasporangium calvum</name>
    <dbReference type="NCBI Taxonomy" id="53358"/>
    <lineage>
        <taxon>Bacteria</taxon>
        <taxon>Bacillati</taxon>
        <taxon>Actinomycetota</taxon>
        <taxon>Actinomycetes</taxon>
        <taxon>Micrococcales</taxon>
        <taxon>Intrasporangiaceae</taxon>
        <taxon>Intrasporangium</taxon>
    </lineage>
</organism>
<accession>A0ABT5GJF7</accession>
<dbReference type="InterPro" id="IPR013785">
    <property type="entry name" value="Aldolase_TIM"/>
</dbReference>
<feature type="compositionally biased region" description="Basic residues" evidence="5">
    <location>
        <begin position="258"/>
        <end position="268"/>
    </location>
</feature>
<feature type="region of interest" description="Disordered" evidence="5">
    <location>
        <begin position="247"/>
        <end position="268"/>
    </location>
</feature>
<reference evidence="6 7" key="1">
    <citation type="submission" date="2022-11" db="EMBL/GenBank/DDBJ databases">
        <title>Anaerobic phenanthrene biodegradation by a DNRA strain PheN6.</title>
        <authorList>
            <person name="Zhang Z."/>
        </authorList>
    </citation>
    <scope>NUCLEOTIDE SEQUENCE [LARGE SCALE GENOMIC DNA]</scope>
    <source>
        <strain evidence="6 7">PheN6</strain>
    </source>
</reference>
<evidence type="ECO:0000256" key="1">
    <source>
        <dbReference type="ARBA" id="ARBA00009743"/>
    </source>
</evidence>
<evidence type="ECO:0000256" key="3">
    <source>
        <dbReference type="ARBA" id="ARBA00023295"/>
    </source>
</evidence>
<name>A0ABT5GJF7_9MICO</name>
<dbReference type="EMBL" id="JAPFQL010000057">
    <property type="protein sequence ID" value="MDC5698214.1"/>
    <property type="molecule type" value="Genomic_DNA"/>
</dbReference>
<evidence type="ECO:0000256" key="2">
    <source>
        <dbReference type="ARBA" id="ARBA00022801"/>
    </source>
</evidence>
<dbReference type="InterPro" id="IPR017853">
    <property type="entry name" value="GH"/>
</dbReference>
<keyword evidence="3 4" id="KW-0326">Glycosidase</keyword>
<keyword evidence="7" id="KW-1185">Reference proteome</keyword>
<evidence type="ECO:0000256" key="5">
    <source>
        <dbReference type="SAM" id="MobiDB-lite"/>
    </source>
</evidence>